<accession>A0A291GSY6</accession>
<evidence type="ECO:0000313" key="4">
    <source>
        <dbReference type="Proteomes" id="UP000218165"/>
    </source>
</evidence>
<reference evidence="4" key="1">
    <citation type="submission" date="2017-09" db="EMBL/GenBank/DDBJ databases">
        <title>Brachybacterium sp. VM2412.</title>
        <authorList>
            <person name="Tak E.J."/>
            <person name="Bae J.-W."/>
        </authorList>
    </citation>
    <scope>NUCLEOTIDE SEQUENCE [LARGE SCALE GENOMIC DNA]</scope>
    <source>
        <strain evidence="4">VM2412</strain>
    </source>
</reference>
<evidence type="ECO:0000256" key="1">
    <source>
        <dbReference type="SAM" id="MobiDB-lite"/>
    </source>
</evidence>
<proteinExistence type="predicted"/>
<feature type="transmembrane region" description="Helical" evidence="2">
    <location>
        <begin position="6"/>
        <end position="26"/>
    </location>
</feature>
<keyword evidence="2" id="KW-0472">Membrane</keyword>
<name>A0A291GSY6_9MICO</name>
<evidence type="ECO:0000313" key="3">
    <source>
        <dbReference type="EMBL" id="ATG53212.1"/>
    </source>
</evidence>
<keyword evidence="2" id="KW-1133">Transmembrane helix</keyword>
<dbReference type="EMBL" id="CP023563">
    <property type="protein sequence ID" value="ATG53212.1"/>
    <property type="molecule type" value="Genomic_DNA"/>
</dbReference>
<organism evidence="3 4">
    <name type="scientific">Brachybacterium vulturis</name>
    <dbReference type="NCBI Taxonomy" id="2017484"/>
    <lineage>
        <taxon>Bacteria</taxon>
        <taxon>Bacillati</taxon>
        <taxon>Actinomycetota</taxon>
        <taxon>Actinomycetes</taxon>
        <taxon>Micrococcales</taxon>
        <taxon>Dermabacteraceae</taxon>
        <taxon>Brachybacterium</taxon>
    </lineage>
</organism>
<feature type="transmembrane region" description="Helical" evidence="2">
    <location>
        <begin position="58"/>
        <end position="78"/>
    </location>
</feature>
<protein>
    <submittedName>
        <fullName evidence="3">Uncharacterized protein</fullName>
    </submittedName>
</protein>
<gene>
    <name evidence="3" type="ORF">CFK38_10510</name>
</gene>
<feature type="region of interest" description="Disordered" evidence="1">
    <location>
        <begin position="33"/>
        <end position="52"/>
    </location>
</feature>
<keyword evidence="4" id="KW-1185">Reference proteome</keyword>
<keyword evidence="2" id="KW-0812">Transmembrane</keyword>
<sequence>MDTLILLALFVAILVSVVVLIGRMLVRRREQRERWEADGRPEPVPRTAEQREQDRKTAITWGCLLIAVPVALVLLYTVTR</sequence>
<evidence type="ECO:0000256" key="2">
    <source>
        <dbReference type="SAM" id="Phobius"/>
    </source>
</evidence>
<dbReference type="AlphaFoldDB" id="A0A291GSY6"/>
<dbReference type="Proteomes" id="UP000218165">
    <property type="component" value="Chromosome"/>
</dbReference>
<dbReference type="KEGG" id="brz:CFK38_10510"/>